<dbReference type="EMBL" id="CP076544">
    <property type="protein sequence ID" value="QWS32427.1"/>
    <property type="molecule type" value="Genomic_DNA"/>
</dbReference>
<evidence type="ECO:0000313" key="2">
    <source>
        <dbReference type="Proteomes" id="UP000681794"/>
    </source>
</evidence>
<protein>
    <submittedName>
        <fullName evidence="1">Uncharacterized protein</fullName>
    </submittedName>
</protein>
<gene>
    <name evidence="1" type="ORF">KM842_08950</name>
</gene>
<dbReference type="Proteomes" id="UP000681794">
    <property type="component" value="Chromosome"/>
</dbReference>
<proteinExistence type="predicted"/>
<reference evidence="1" key="1">
    <citation type="submission" date="2021-06" db="EMBL/GenBank/DDBJ databases">
        <authorList>
            <person name="Ellington A.J."/>
            <person name="Bryan N.C."/>
            <person name="Christner B.C."/>
            <person name="Reisch C.R."/>
        </authorList>
    </citation>
    <scope>NUCLEOTIDE SEQUENCE</scope>
    <source>
        <strain evidence="1">L6-1</strain>
    </source>
</reference>
<sequence length="73" mass="7848">MPGCQVVLPTLFVVCLAPYDVELPGEVVERPDQADPVLRLDRVRLLEESCVRAVEVVQRVLGAGASSGGTRSE</sequence>
<keyword evidence="2" id="KW-1185">Reference proteome</keyword>
<name>A0ACD1E0I2_9MICO</name>
<evidence type="ECO:0000313" key="1">
    <source>
        <dbReference type="EMBL" id="QWS32427.1"/>
    </source>
</evidence>
<accession>A0ACD1E0I2</accession>
<organism evidence="1 2">
    <name type="scientific">Curtobacterium aetherium</name>
    <dbReference type="NCBI Taxonomy" id="2841594"/>
    <lineage>
        <taxon>Bacteria</taxon>
        <taxon>Bacillati</taxon>
        <taxon>Actinomycetota</taxon>
        <taxon>Actinomycetes</taxon>
        <taxon>Micrococcales</taxon>
        <taxon>Microbacteriaceae</taxon>
        <taxon>Curtobacterium</taxon>
    </lineage>
</organism>